<dbReference type="Pfam" id="PF13545">
    <property type="entry name" value="HTH_Crp_2"/>
    <property type="match status" value="1"/>
</dbReference>
<dbReference type="GO" id="GO:0005829">
    <property type="term" value="C:cytosol"/>
    <property type="evidence" value="ECO:0007669"/>
    <property type="project" value="TreeGrafter"/>
</dbReference>
<comment type="caution">
    <text evidence="7">The sequence shown here is derived from an EMBL/GenBank/DDBJ whole genome shotgun (WGS) entry which is preliminary data.</text>
</comment>
<dbReference type="CDD" id="cd00092">
    <property type="entry name" value="HTH_CRP"/>
    <property type="match status" value="1"/>
</dbReference>
<gene>
    <name evidence="7" type="ORF">ATN84_16800</name>
</gene>
<dbReference type="InterPro" id="IPR014710">
    <property type="entry name" value="RmlC-like_jellyroll"/>
</dbReference>
<dbReference type="PANTHER" id="PTHR24567:SF75">
    <property type="entry name" value="FUMARATE AND NITRATE REDUCTION REGULATORY PROTEIN"/>
    <property type="match status" value="1"/>
</dbReference>
<dbReference type="InterPro" id="IPR018335">
    <property type="entry name" value="Tscrpt_reg_HTH_Crp-type_CS"/>
</dbReference>
<dbReference type="FunFam" id="1.10.10.10:FF:000028">
    <property type="entry name" value="Fumarate/nitrate reduction transcriptional regulator Fnr"/>
    <property type="match status" value="1"/>
</dbReference>
<keyword evidence="4" id="KW-0535">Nitrogen fixation</keyword>
<dbReference type="PROSITE" id="PS00042">
    <property type="entry name" value="HTH_CRP_1"/>
    <property type="match status" value="1"/>
</dbReference>
<dbReference type="SUPFAM" id="SSF46785">
    <property type="entry name" value="Winged helix' DNA-binding domain"/>
    <property type="match status" value="1"/>
</dbReference>
<accession>A0A135HR19</accession>
<proteinExistence type="predicted"/>
<evidence type="ECO:0000256" key="4">
    <source>
        <dbReference type="ARBA" id="ARBA00023231"/>
    </source>
</evidence>
<dbReference type="SUPFAM" id="SSF51206">
    <property type="entry name" value="cAMP-binding domain-like"/>
    <property type="match status" value="1"/>
</dbReference>
<feature type="domain" description="HTH crp-type" evidence="6">
    <location>
        <begin position="146"/>
        <end position="216"/>
    </location>
</feature>
<dbReference type="PRINTS" id="PR00034">
    <property type="entry name" value="HTHCRP"/>
</dbReference>
<dbReference type="SMART" id="SM00419">
    <property type="entry name" value="HTH_CRP"/>
    <property type="match status" value="1"/>
</dbReference>
<dbReference type="PROSITE" id="PS51063">
    <property type="entry name" value="HTH_CRP_2"/>
    <property type="match status" value="1"/>
</dbReference>
<dbReference type="InterPro" id="IPR000595">
    <property type="entry name" value="cNMP-bd_dom"/>
</dbReference>
<evidence type="ECO:0000313" key="7">
    <source>
        <dbReference type="EMBL" id="KXF75649.1"/>
    </source>
</evidence>
<evidence type="ECO:0000256" key="2">
    <source>
        <dbReference type="ARBA" id="ARBA00023125"/>
    </source>
</evidence>
<keyword evidence="2" id="KW-0238">DNA-binding</keyword>
<dbReference type="InterPro" id="IPR036390">
    <property type="entry name" value="WH_DNA-bd_sf"/>
</dbReference>
<dbReference type="InterPro" id="IPR036388">
    <property type="entry name" value="WH-like_DNA-bd_sf"/>
</dbReference>
<dbReference type="InterPro" id="IPR018490">
    <property type="entry name" value="cNMP-bd_dom_sf"/>
</dbReference>
<dbReference type="GO" id="GO:0003677">
    <property type="term" value="F:DNA binding"/>
    <property type="evidence" value="ECO:0007669"/>
    <property type="project" value="UniProtKB-KW"/>
</dbReference>
<reference evidence="7 8" key="1">
    <citation type="submission" date="2015-11" db="EMBL/GenBank/DDBJ databases">
        <title>Draft genome sequence of Paramesorhizobium deserti A-3-E, a strain highly resistant to diverse beta-lactam antibiotics.</title>
        <authorList>
            <person name="Lv R."/>
            <person name="Yang X."/>
            <person name="Fang N."/>
            <person name="Guo J."/>
            <person name="Luo X."/>
            <person name="Peng F."/>
            <person name="Yang R."/>
            <person name="Cui Y."/>
            <person name="Fang C."/>
            <person name="Song Y."/>
        </authorList>
    </citation>
    <scope>NUCLEOTIDE SEQUENCE [LARGE SCALE GENOMIC DNA]</scope>
    <source>
        <strain evidence="7 8">A-3-E</strain>
    </source>
</reference>
<keyword evidence="1" id="KW-0805">Transcription regulation</keyword>
<dbReference type="PANTHER" id="PTHR24567">
    <property type="entry name" value="CRP FAMILY TRANSCRIPTIONAL REGULATORY PROTEIN"/>
    <property type="match status" value="1"/>
</dbReference>
<dbReference type="STRING" id="1494590.ATN84_16800"/>
<evidence type="ECO:0000256" key="3">
    <source>
        <dbReference type="ARBA" id="ARBA00023163"/>
    </source>
</evidence>
<dbReference type="Pfam" id="PF00027">
    <property type="entry name" value="cNMP_binding"/>
    <property type="match status" value="1"/>
</dbReference>
<evidence type="ECO:0000259" key="5">
    <source>
        <dbReference type="PROSITE" id="PS50042"/>
    </source>
</evidence>
<organism evidence="7 8">
    <name type="scientific">Paramesorhizobium deserti</name>
    <dbReference type="NCBI Taxonomy" id="1494590"/>
    <lineage>
        <taxon>Bacteria</taxon>
        <taxon>Pseudomonadati</taxon>
        <taxon>Pseudomonadota</taxon>
        <taxon>Alphaproteobacteria</taxon>
        <taxon>Hyphomicrobiales</taxon>
        <taxon>Phyllobacteriaceae</taxon>
        <taxon>Paramesorhizobium</taxon>
    </lineage>
</organism>
<dbReference type="PROSITE" id="PS50042">
    <property type="entry name" value="CNMP_BINDING_3"/>
    <property type="match status" value="1"/>
</dbReference>
<dbReference type="InterPro" id="IPR050397">
    <property type="entry name" value="Env_Response_Regulators"/>
</dbReference>
<dbReference type="GO" id="GO:0003700">
    <property type="term" value="F:DNA-binding transcription factor activity"/>
    <property type="evidence" value="ECO:0007669"/>
    <property type="project" value="InterPro"/>
</dbReference>
<dbReference type="Proteomes" id="UP000070107">
    <property type="component" value="Unassembled WGS sequence"/>
</dbReference>
<dbReference type="CDD" id="cd00038">
    <property type="entry name" value="CAP_ED"/>
    <property type="match status" value="1"/>
</dbReference>
<dbReference type="Gene3D" id="2.60.120.10">
    <property type="entry name" value="Jelly Rolls"/>
    <property type="match status" value="1"/>
</dbReference>
<dbReference type="SMART" id="SM00100">
    <property type="entry name" value="cNMP"/>
    <property type="match status" value="1"/>
</dbReference>
<feature type="domain" description="Cyclic nucleotide-binding" evidence="5">
    <location>
        <begin position="42"/>
        <end position="91"/>
    </location>
</feature>
<evidence type="ECO:0000313" key="8">
    <source>
        <dbReference type="Proteomes" id="UP000070107"/>
    </source>
</evidence>
<dbReference type="EMBL" id="LNTU01000037">
    <property type="protein sequence ID" value="KXF75649.1"/>
    <property type="molecule type" value="Genomic_DNA"/>
</dbReference>
<sequence length="223" mass="24659">MLAHNAIHSHSAVLSKAGHIARNDMPGQMAPAFATQPHQVLFCSPNKEIYAQGERATALYQVEFGAVRIYRLLSDGRRQISAFHVAGEVFGFEADGHHRFFAEAICHSAIRVCRLPIDADLSRDILPSALLALVRAQEHLLVIGRQNATERVAAFLLDLAERQGDLPQIELAMSRTDIGDYLGLTIETVSRVFSKFRENGHIRLQGARTVVLLKPDALRAMCV</sequence>
<evidence type="ECO:0000259" key="6">
    <source>
        <dbReference type="PROSITE" id="PS51063"/>
    </source>
</evidence>
<dbReference type="AlphaFoldDB" id="A0A135HR19"/>
<dbReference type="Gene3D" id="1.10.10.10">
    <property type="entry name" value="Winged helix-like DNA-binding domain superfamily/Winged helix DNA-binding domain"/>
    <property type="match status" value="1"/>
</dbReference>
<dbReference type="InterPro" id="IPR012318">
    <property type="entry name" value="HTH_CRP"/>
</dbReference>
<dbReference type="OrthoDB" id="667966at2"/>
<protein>
    <submittedName>
        <fullName evidence="7">Transcriptional regulator</fullName>
    </submittedName>
</protein>
<keyword evidence="3" id="KW-0804">Transcription</keyword>
<name>A0A135HR19_9HYPH</name>
<evidence type="ECO:0000256" key="1">
    <source>
        <dbReference type="ARBA" id="ARBA00023015"/>
    </source>
</evidence>
<keyword evidence="8" id="KW-1185">Reference proteome</keyword>